<sequence length="75" mass="8169">MPIHSRTRTAKPRSPASIIVPIQQEPINHAYPPASAPRTTSSFPEVSATTPYYPSPARTHKGQMTTNCAPETRIA</sequence>
<feature type="region of interest" description="Disordered" evidence="1">
    <location>
        <begin position="24"/>
        <end position="75"/>
    </location>
</feature>
<organism evidence="2 3">
    <name type="scientific">Dichomitus squalens</name>
    <dbReference type="NCBI Taxonomy" id="114155"/>
    <lineage>
        <taxon>Eukaryota</taxon>
        <taxon>Fungi</taxon>
        <taxon>Dikarya</taxon>
        <taxon>Basidiomycota</taxon>
        <taxon>Agaricomycotina</taxon>
        <taxon>Agaricomycetes</taxon>
        <taxon>Polyporales</taxon>
        <taxon>Polyporaceae</taxon>
        <taxon>Dichomitus</taxon>
    </lineage>
</organism>
<evidence type="ECO:0000313" key="3">
    <source>
        <dbReference type="Proteomes" id="UP000292082"/>
    </source>
</evidence>
<dbReference type="AlphaFoldDB" id="A0A4Q9PSQ2"/>
<protein>
    <submittedName>
        <fullName evidence="2">Uncharacterized protein</fullName>
    </submittedName>
</protein>
<accession>A0A4Q9PSQ2</accession>
<gene>
    <name evidence="2" type="ORF">BD310DRAFT_558913</name>
</gene>
<dbReference type="EMBL" id="ML145138">
    <property type="protein sequence ID" value="TBU57384.1"/>
    <property type="molecule type" value="Genomic_DNA"/>
</dbReference>
<name>A0A4Q9PSQ2_9APHY</name>
<evidence type="ECO:0000313" key="2">
    <source>
        <dbReference type="EMBL" id="TBU57384.1"/>
    </source>
</evidence>
<keyword evidence="3" id="KW-1185">Reference proteome</keyword>
<feature type="compositionally biased region" description="Polar residues" evidence="1">
    <location>
        <begin position="37"/>
        <end position="52"/>
    </location>
</feature>
<dbReference type="Proteomes" id="UP000292082">
    <property type="component" value="Unassembled WGS sequence"/>
</dbReference>
<reference evidence="2 3" key="1">
    <citation type="submission" date="2019-01" db="EMBL/GenBank/DDBJ databases">
        <title>Draft genome sequences of three monokaryotic isolates of the white-rot basidiomycete fungus Dichomitus squalens.</title>
        <authorList>
            <consortium name="DOE Joint Genome Institute"/>
            <person name="Lopez S.C."/>
            <person name="Andreopoulos B."/>
            <person name="Pangilinan J."/>
            <person name="Lipzen A."/>
            <person name="Riley R."/>
            <person name="Ahrendt S."/>
            <person name="Ng V."/>
            <person name="Barry K."/>
            <person name="Daum C."/>
            <person name="Grigoriev I.V."/>
            <person name="Hilden K.S."/>
            <person name="Makela M.R."/>
            <person name="de Vries R.P."/>
        </authorList>
    </citation>
    <scope>NUCLEOTIDE SEQUENCE [LARGE SCALE GENOMIC DNA]</scope>
    <source>
        <strain evidence="2 3">CBS 464.89</strain>
    </source>
</reference>
<proteinExistence type="predicted"/>
<evidence type="ECO:0000256" key="1">
    <source>
        <dbReference type="SAM" id="MobiDB-lite"/>
    </source>
</evidence>